<reference evidence="1" key="1">
    <citation type="submission" date="2018-11" db="EMBL/GenBank/DDBJ databases">
        <title>The sequence and de novo assembly of Larimichthys crocea genome using PacBio and Hi-C technologies.</title>
        <authorList>
            <person name="Xu P."/>
            <person name="Chen B."/>
            <person name="Zhou Z."/>
            <person name="Ke Q."/>
            <person name="Wu Y."/>
            <person name="Bai H."/>
            <person name="Pu F."/>
        </authorList>
    </citation>
    <scope>NUCLEOTIDE SEQUENCE</scope>
    <source>
        <tissue evidence="1">Muscle</tissue>
    </source>
</reference>
<comment type="caution">
    <text evidence="1">The sequence shown here is derived from an EMBL/GenBank/DDBJ whole genome shotgun (WGS) entry which is preliminary data.</text>
</comment>
<proteinExistence type="predicted"/>
<dbReference type="Proteomes" id="UP000793456">
    <property type="component" value="Chromosome XXII"/>
</dbReference>
<dbReference type="EMBL" id="CM011695">
    <property type="protein sequence ID" value="TMS03274.1"/>
    <property type="molecule type" value="Genomic_DNA"/>
</dbReference>
<evidence type="ECO:0000313" key="1">
    <source>
        <dbReference type="EMBL" id="TMS03274.1"/>
    </source>
</evidence>
<organism evidence="1 2">
    <name type="scientific">Larimichthys crocea</name>
    <name type="common">Large yellow croaker</name>
    <name type="synonym">Pseudosciaena crocea</name>
    <dbReference type="NCBI Taxonomy" id="215358"/>
    <lineage>
        <taxon>Eukaryota</taxon>
        <taxon>Metazoa</taxon>
        <taxon>Chordata</taxon>
        <taxon>Craniata</taxon>
        <taxon>Vertebrata</taxon>
        <taxon>Euteleostomi</taxon>
        <taxon>Actinopterygii</taxon>
        <taxon>Neopterygii</taxon>
        <taxon>Teleostei</taxon>
        <taxon>Neoteleostei</taxon>
        <taxon>Acanthomorphata</taxon>
        <taxon>Eupercaria</taxon>
        <taxon>Sciaenidae</taxon>
        <taxon>Larimichthys</taxon>
    </lineage>
</organism>
<sequence length="699" mass="79352">MQEVSKARSLDDDMVDGDLGDGMGVGAAPSSTRKKSQSFAGVTETLIPGAEHLRRSSQTVEAPWIPGLKSGEAQHRARWKLSRSDSLLELSKEELKDRLQEASEVIDALCCELEVTHRYLEGKYEALRILQGKAILDKATSHTKSLVQKSEDRAKALEKEVNSLQWELSFSQVQMKRSQQSCEQKYNRILNENKTLTDTLEERAIEIQQLRAENSALSRQCLELLSMLNVKEQRTYQGTKPQYSLHTDSSVLELAVLGACRCLGTAEACPCSRTAAASRKQLIQLQQELNDQCSRREEALMVADAFRIAFEQQLRKRSEHFLRLAEANRGLKSPHYKAEGVKRSPLISVSQRLRGLLPSSLEVKMPDDLSETLYRLLDLLNDKEEALAHQRKVSIMLAHSAEELQRKLHLDSHCGPSENQCKCQQTPETSESNHESNIQEQQQQHLEVPDPSEIQSQCQQTSETSESNQKSIIQEQQQHLEVPDPSEIQSQCQQTSETSESNHESNIQEQQQQQLEVPDPSEIQSQCPQTSETSESNQKSIIQEQQQQLEVPDPSENENWCLQTSETQSNHKSNIQEQQQQQLEVPDPSKIQSQCQQTSETSESNHESNIQEQQRQLEVPDPPEIQSQCPRTSETSQSNQRSIIQEQQQQHLEVPDPSENQSRCQQTSETSESNHKSNIQEHQQQLEVPDPSENQRQCP</sequence>
<evidence type="ECO:0000313" key="2">
    <source>
        <dbReference type="Proteomes" id="UP000793456"/>
    </source>
</evidence>
<name>A0ACD3Q9K1_LARCR</name>
<keyword evidence="2" id="KW-1185">Reference proteome</keyword>
<gene>
    <name evidence="1" type="ORF">E3U43_000163</name>
</gene>
<protein>
    <submittedName>
        <fullName evidence="1">Uncharacterized protein</fullName>
    </submittedName>
</protein>
<accession>A0ACD3Q9K1</accession>